<dbReference type="OrthoDB" id="410104at2759"/>
<dbReference type="PANTHER" id="PTHR22898">
    <property type="entry name" value="UNCHARACTERIZED GLYCOSOL TRANSFERASE-RELATED"/>
    <property type="match status" value="1"/>
</dbReference>
<dbReference type="EMBL" id="UZAH01029824">
    <property type="protein sequence ID" value="VDP08066.1"/>
    <property type="molecule type" value="Genomic_DNA"/>
</dbReference>
<dbReference type="AlphaFoldDB" id="A0A3P8ELS8"/>
<sequence length="375" mass="42840">MNTSCAQNSLYFQDYLPHIRRLLTFSYQIRTQTEVIVARYGENFTNSMCVHNRQTDFADLKWAAGINDTFNATVRVAQQHVRLPRDVRLRKLELILHRGAARASGNYQPTSELAKLCRAAKDLKERRVNVLAEAAEAGLSIRYARRKFSNFKTKITAPRCPDGTVTSSRRTMEKVIHDFYCDLFDSHVHLPTMPPSARWMPCALCSPFRDPTHDLDDDEPYSTRFRQHHYMKNHPPALTRRSFSEASCRSAAFHLTVVSGRPPGPSCCTRRETCRTLTTIATLPNLTRYFLFGDDQAYLNQLASMLNEFDGSGEKVAEFSTSSLFEDFYLASRMCSAFLMSSAMSTSGWWMAFFTRDQHSAYMESAALTTSTWRS</sequence>
<dbReference type="InterPro" id="IPR052501">
    <property type="entry name" value="Alpha-1-2_FucT"/>
</dbReference>
<reference evidence="1" key="1">
    <citation type="submission" date="2018-11" db="EMBL/GenBank/DDBJ databases">
        <authorList>
            <consortium name="Pathogen Informatics"/>
        </authorList>
    </citation>
    <scope>NUCLEOTIDE SEQUENCE [LARGE SCALE GENOMIC DNA]</scope>
</reference>
<name>A0A3P8ELS8_HELPZ</name>
<proteinExistence type="predicted"/>
<evidence type="ECO:0000313" key="1">
    <source>
        <dbReference type="EMBL" id="VDP08066.1"/>
    </source>
</evidence>
<protein>
    <submittedName>
        <fullName evidence="1">Uncharacterized protein</fullName>
    </submittedName>
</protein>
<organism evidence="1">
    <name type="scientific">Heligmosomoides polygyrus</name>
    <name type="common">Parasitic roundworm</name>
    <dbReference type="NCBI Taxonomy" id="6339"/>
    <lineage>
        <taxon>Eukaryota</taxon>
        <taxon>Metazoa</taxon>
        <taxon>Ecdysozoa</taxon>
        <taxon>Nematoda</taxon>
        <taxon>Chromadorea</taxon>
        <taxon>Rhabditida</taxon>
        <taxon>Rhabditina</taxon>
        <taxon>Rhabditomorpha</taxon>
        <taxon>Strongyloidea</taxon>
        <taxon>Heligmosomidae</taxon>
        <taxon>Heligmosomoides</taxon>
    </lineage>
</organism>
<accession>A0A3P8ELS8</accession>
<gene>
    <name evidence="1" type="ORF">HPBE_LOCUS17141</name>
</gene>
<dbReference type="PANTHER" id="PTHR22898:SF3">
    <property type="entry name" value="ALPHA-1,2-FUCOSYLTRANSFERASE-RELATED"/>
    <property type="match status" value="1"/>
</dbReference>